<accession>A0A0M0GML6</accession>
<dbReference type="Proteomes" id="UP000037405">
    <property type="component" value="Unassembled WGS sequence"/>
</dbReference>
<keyword evidence="2" id="KW-1185">Reference proteome</keyword>
<protein>
    <submittedName>
        <fullName evidence="1">Uncharacterized protein</fullName>
    </submittedName>
</protein>
<proteinExistence type="predicted"/>
<comment type="caution">
    <text evidence="1">The sequence shown here is derived from an EMBL/GenBank/DDBJ whole genome shotgun (WGS) entry which is preliminary data.</text>
</comment>
<reference evidence="2" key="1">
    <citation type="submission" date="2015-07" db="EMBL/GenBank/DDBJ databases">
        <title>Fjat-14235 jcm11544.</title>
        <authorList>
            <person name="Liu B."/>
            <person name="Wang J."/>
            <person name="Zhu Y."/>
            <person name="Liu G."/>
            <person name="Chen Q."/>
            <person name="Chen Z."/>
            <person name="Lan J."/>
            <person name="Che J."/>
            <person name="Ge C."/>
            <person name="Shi H."/>
            <person name="Pan Z."/>
            <person name="Liu X."/>
        </authorList>
    </citation>
    <scope>NUCLEOTIDE SEQUENCE [LARGE SCALE GENOMIC DNA]</scope>
    <source>
        <strain evidence="2">JCM 11544</strain>
    </source>
</reference>
<dbReference type="PATRIC" id="fig|189381.12.peg.3844"/>
<dbReference type="AlphaFoldDB" id="A0A0M0GML6"/>
<dbReference type="EMBL" id="LGUE01000003">
    <property type="protein sequence ID" value="KON90671.1"/>
    <property type="molecule type" value="Genomic_DNA"/>
</dbReference>
<sequence length="88" mass="9850">MFDMATLKDIKKKADELSYFCLSGTEELDAMKLTQALDQVSRALSMFAEVELHLMNGRSIPFDPESYIRGRLGLAHRSLLSVSTTHTA</sequence>
<name>A0A0M0GML6_9BACI</name>
<gene>
    <name evidence="1" type="ORF">AF331_09670</name>
</gene>
<evidence type="ECO:0000313" key="2">
    <source>
        <dbReference type="Proteomes" id="UP000037405"/>
    </source>
</evidence>
<organism evidence="1 2">
    <name type="scientific">Rossellomorea marisflavi</name>
    <dbReference type="NCBI Taxonomy" id="189381"/>
    <lineage>
        <taxon>Bacteria</taxon>
        <taxon>Bacillati</taxon>
        <taxon>Bacillota</taxon>
        <taxon>Bacilli</taxon>
        <taxon>Bacillales</taxon>
        <taxon>Bacillaceae</taxon>
        <taxon>Rossellomorea</taxon>
    </lineage>
</organism>
<evidence type="ECO:0000313" key="1">
    <source>
        <dbReference type="EMBL" id="KON90671.1"/>
    </source>
</evidence>